<protein>
    <submittedName>
        <fullName evidence="1">Uncharacterized protein</fullName>
    </submittedName>
</protein>
<comment type="caution">
    <text evidence="1">The sequence shown here is derived from an EMBL/GenBank/DDBJ whole genome shotgun (WGS) entry which is preliminary data.</text>
</comment>
<evidence type="ECO:0000313" key="2">
    <source>
        <dbReference type="Proteomes" id="UP001157914"/>
    </source>
</evidence>
<name>A0ABY1PL91_9HYPH</name>
<dbReference type="EMBL" id="FXTT01000007">
    <property type="protein sequence ID" value="SMP36682.1"/>
    <property type="molecule type" value="Genomic_DNA"/>
</dbReference>
<keyword evidence="2" id="KW-1185">Reference proteome</keyword>
<reference evidence="1 2" key="1">
    <citation type="submission" date="2017-05" db="EMBL/GenBank/DDBJ databases">
        <authorList>
            <person name="Varghese N."/>
            <person name="Submissions S."/>
        </authorList>
    </citation>
    <scope>NUCLEOTIDE SEQUENCE [LARGE SCALE GENOMIC DNA]</scope>
    <source>
        <strain evidence="1 2">DSM 15949</strain>
    </source>
</reference>
<dbReference type="Proteomes" id="UP001157914">
    <property type="component" value="Unassembled WGS sequence"/>
</dbReference>
<evidence type="ECO:0000313" key="1">
    <source>
        <dbReference type="EMBL" id="SMP36682.1"/>
    </source>
</evidence>
<gene>
    <name evidence="1" type="ORF">SAMN06265374_4251</name>
</gene>
<dbReference type="RefSeq" id="WP_244314085.1">
    <property type="nucleotide sequence ID" value="NZ_SMLZ01000112.1"/>
</dbReference>
<accession>A0ABY1PL91</accession>
<organism evidence="1 2">
    <name type="scientific">Roseibium denhamense</name>
    <dbReference type="NCBI Taxonomy" id="76305"/>
    <lineage>
        <taxon>Bacteria</taxon>
        <taxon>Pseudomonadati</taxon>
        <taxon>Pseudomonadota</taxon>
        <taxon>Alphaproteobacteria</taxon>
        <taxon>Hyphomicrobiales</taxon>
        <taxon>Stappiaceae</taxon>
        <taxon>Roseibium</taxon>
    </lineage>
</organism>
<proteinExistence type="predicted"/>
<sequence>MLFVEHVAQSIHGLLVAGRSNVQALARREFHARCAEMQFHAAFMAVPDPEHVDLVAVQTGKSELVKGIHDGLLLMFGRMIVLIEADHTRPVRPGVRASINQRPGVVRIARQHFRQRITRLHQGNAFVVAHVIAIAVVGEHL</sequence>